<proteinExistence type="predicted"/>
<dbReference type="Proteomes" id="UP000476030">
    <property type="component" value="Unassembled WGS sequence"/>
</dbReference>
<dbReference type="EMBL" id="WTUW01000002">
    <property type="protein sequence ID" value="MZR30574.1"/>
    <property type="molecule type" value="Genomic_DNA"/>
</dbReference>
<name>A0A6L8W7U0_9PROT</name>
<keyword evidence="2" id="KW-1185">Reference proteome</keyword>
<accession>A0A6L8W7U0</accession>
<gene>
    <name evidence="1" type="ORF">GQE98_08005</name>
</gene>
<comment type="caution">
    <text evidence="1">The sequence shown here is derived from an EMBL/GenBank/DDBJ whole genome shotgun (WGS) entry which is preliminary data.</text>
</comment>
<evidence type="ECO:0000313" key="2">
    <source>
        <dbReference type="Proteomes" id="UP000476030"/>
    </source>
</evidence>
<evidence type="ECO:0000313" key="1">
    <source>
        <dbReference type="EMBL" id="MZR30574.1"/>
    </source>
</evidence>
<evidence type="ECO:0008006" key="3">
    <source>
        <dbReference type="Google" id="ProtNLM"/>
    </source>
</evidence>
<sequence length="208" mass="23217">MRYKFMRPATRSTFDILCWLKDQSWSSDQAFETPFLLRILYLAQSLYAASHKQRKLMPATFLATAAGPIEPDIFLAMENNLTINKPLSPSTEVEGFLNSFYSVVQDKTMTDLDFILSKDTAIRSAMARGRNSEILLADMAAAYKEGLPSTGVGIDSAQPAPSFRDGGRSNLEAAPNAKQEVRFTADGRSVTRWMPKKRIVTKDHVTLN</sequence>
<dbReference type="AlphaFoldDB" id="A0A6L8W7U0"/>
<reference evidence="1 2" key="1">
    <citation type="submission" date="2019-12" db="EMBL/GenBank/DDBJ databases">
        <title>Snethiella sp. nov. sp. isolated from sea sand.</title>
        <authorList>
            <person name="Kim J."/>
            <person name="Jeong S.E."/>
            <person name="Jung H.S."/>
            <person name="Jeon C.O."/>
        </authorList>
    </citation>
    <scope>NUCLEOTIDE SEQUENCE [LARGE SCALE GENOMIC DNA]</scope>
    <source>
        <strain evidence="1 2">DP05</strain>
    </source>
</reference>
<organism evidence="1 2">
    <name type="scientific">Sneathiella litorea</name>
    <dbReference type="NCBI Taxonomy" id="2606216"/>
    <lineage>
        <taxon>Bacteria</taxon>
        <taxon>Pseudomonadati</taxon>
        <taxon>Pseudomonadota</taxon>
        <taxon>Alphaproteobacteria</taxon>
        <taxon>Sneathiellales</taxon>
        <taxon>Sneathiellaceae</taxon>
        <taxon>Sneathiella</taxon>
    </lineage>
</organism>
<protein>
    <recommendedName>
        <fullName evidence="3">Antitoxin SocA-like Panacea domain-containing protein</fullName>
    </recommendedName>
</protein>